<evidence type="ECO:0000256" key="5">
    <source>
        <dbReference type="SAM" id="MobiDB-lite"/>
    </source>
</evidence>
<evidence type="ECO:0000256" key="3">
    <source>
        <dbReference type="ARBA" id="ARBA00022989"/>
    </source>
</evidence>
<dbReference type="AlphaFoldDB" id="A0A8H4J483"/>
<protein>
    <submittedName>
        <fullName evidence="7">Kelch repeat protein</fullName>
    </submittedName>
</protein>
<dbReference type="GO" id="GO:0016020">
    <property type="term" value="C:membrane"/>
    <property type="evidence" value="ECO:0007669"/>
    <property type="project" value="UniProtKB-SubCell"/>
</dbReference>
<reference evidence="7" key="1">
    <citation type="submission" date="2020-04" db="EMBL/GenBank/DDBJ databases">
        <title>Genome Assembly and Annotation of Botryosphaeria dothidea sdau 11-99, a Latent Pathogen of Apple Fruit Ring Rot in China.</title>
        <authorList>
            <person name="Yu C."/>
            <person name="Diao Y."/>
            <person name="Lu Q."/>
            <person name="Zhao J."/>
            <person name="Cui S."/>
            <person name="Peng C."/>
            <person name="He B."/>
            <person name="Liu H."/>
        </authorList>
    </citation>
    <scope>NUCLEOTIDE SEQUENCE [LARGE SCALE GENOMIC DNA]</scope>
    <source>
        <strain evidence="7">Sdau11-99</strain>
    </source>
</reference>
<gene>
    <name evidence="7" type="ORF">GTA08_BOTSDO11572</name>
</gene>
<dbReference type="InterPro" id="IPR011043">
    <property type="entry name" value="Gal_Oxase/kelch_b-propeller"/>
</dbReference>
<proteinExistence type="predicted"/>
<keyword evidence="3 6" id="KW-1133">Transmembrane helix</keyword>
<evidence type="ECO:0000256" key="1">
    <source>
        <dbReference type="ARBA" id="ARBA00004167"/>
    </source>
</evidence>
<feature type="compositionally biased region" description="Low complexity" evidence="5">
    <location>
        <begin position="392"/>
        <end position="418"/>
    </location>
</feature>
<keyword evidence="8" id="KW-1185">Reference proteome</keyword>
<organism evidence="7 8">
    <name type="scientific">Botryosphaeria dothidea</name>
    <dbReference type="NCBI Taxonomy" id="55169"/>
    <lineage>
        <taxon>Eukaryota</taxon>
        <taxon>Fungi</taxon>
        <taxon>Dikarya</taxon>
        <taxon>Ascomycota</taxon>
        <taxon>Pezizomycotina</taxon>
        <taxon>Dothideomycetes</taxon>
        <taxon>Dothideomycetes incertae sedis</taxon>
        <taxon>Botryosphaeriales</taxon>
        <taxon>Botryosphaeriaceae</taxon>
        <taxon>Botryosphaeria</taxon>
    </lineage>
</organism>
<feature type="transmembrane region" description="Helical" evidence="6">
    <location>
        <begin position="425"/>
        <end position="448"/>
    </location>
</feature>
<feature type="region of interest" description="Disordered" evidence="5">
    <location>
        <begin position="392"/>
        <end position="420"/>
    </location>
</feature>
<dbReference type="GO" id="GO:0071944">
    <property type="term" value="C:cell periphery"/>
    <property type="evidence" value="ECO:0007669"/>
    <property type="project" value="UniProtKB-ARBA"/>
</dbReference>
<dbReference type="InterPro" id="IPR015915">
    <property type="entry name" value="Kelch-typ_b-propeller"/>
</dbReference>
<keyword evidence="4 6" id="KW-0472">Membrane</keyword>
<dbReference type="EMBL" id="WWBZ02000002">
    <property type="protein sequence ID" value="KAF4312404.1"/>
    <property type="molecule type" value="Genomic_DNA"/>
</dbReference>
<dbReference type="PANTHER" id="PTHR15549">
    <property type="entry name" value="PAIRED IMMUNOGLOBULIN-LIKE TYPE 2 RECEPTOR"/>
    <property type="match status" value="1"/>
</dbReference>
<dbReference type="Proteomes" id="UP000572817">
    <property type="component" value="Unassembled WGS sequence"/>
</dbReference>
<dbReference type="SUPFAM" id="SSF50965">
    <property type="entry name" value="Galactose oxidase, central domain"/>
    <property type="match status" value="1"/>
</dbReference>
<dbReference type="OrthoDB" id="10251809at2759"/>
<dbReference type="Gene3D" id="2.120.10.80">
    <property type="entry name" value="Kelch-type beta propeller"/>
    <property type="match status" value="1"/>
</dbReference>
<evidence type="ECO:0000313" key="8">
    <source>
        <dbReference type="Proteomes" id="UP000572817"/>
    </source>
</evidence>
<evidence type="ECO:0000313" key="7">
    <source>
        <dbReference type="EMBL" id="KAF4312404.1"/>
    </source>
</evidence>
<dbReference type="InterPro" id="IPR051694">
    <property type="entry name" value="Immunoregulatory_rcpt-like"/>
</dbReference>
<keyword evidence="2 6" id="KW-0812">Transmembrane</keyword>
<sequence length="523" mass="56744">MVRQMVQLRQTHLDGAPDILDWTNETVTYKSTTKPDDVPNLTGTGLWYNEDDNIVYSGFAGSLSKFSSRDPYPMGLWLFELDGSGGGSWDVAIQSTNTAFDSITRAYMSLSAYGGGTGLMLGGASTLKSSTGTEDLDQTILPLRGMVAFNMTTKTLTNVTVNEPRFHGRIEEGRLHYVPVFGPKGAFVVMGGGPEQFTEYSDFFSFDIVSIYDPDSGQWWDQKTTGNTPDARKGFFLSGVASVNGTYKIFMYGGYPGTTGTDAIAYDQVFILTLPAFHRIQVDYLAEHPRREHTCTAVGGSQILTLGGFDSSTTDQTATNYQSMLESADPFKQGICIFNMTSLEFQDGYKADSLNASTYTSFELIQFYYLQNDREPSWNATSLKRVFSTTNFPTSSSSSAPSSSSTAASSQATDSTSSGPTLRPAGIVGVVIGSVAGVALIAGMLLFYRQWRRARGLRTVTSDDDCYWRPQDIPAELHGDGTAELHAQGRVAELQSGRGGMTHEKDGREVAAELAADGGGARR</sequence>
<evidence type="ECO:0000256" key="2">
    <source>
        <dbReference type="ARBA" id="ARBA00022692"/>
    </source>
</evidence>
<evidence type="ECO:0000256" key="6">
    <source>
        <dbReference type="SAM" id="Phobius"/>
    </source>
</evidence>
<accession>A0A8H4J483</accession>
<name>A0A8H4J483_9PEZI</name>
<evidence type="ECO:0000256" key="4">
    <source>
        <dbReference type="ARBA" id="ARBA00023136"/>
    </source>
</evidence>
<comment type="caution">
    <text evidence="7">The sequence shown here is derived from an EMBL/GenBank/DDBJ whole genome shotgun (WGS) entry which is preliminary data.</text>
</comment>
<comment type="subcellular location">
    <subcellularLocation>
        <location evidence="1">Membrane</location>
        <topology evidence="1">Single-pass membrane protein</topology>
    </subcellularLocation>
</comment>